<evidence type="ECO:0000256" key="9">
    <source>
        <dbReference type="ARBA" id="ARBA00012016"/>
    </source>
</evidence>
<keyword evidence="22" id="KW-1185">Reference proteome</keyword>
<evidence type="ECO:0000256" key="10">
    <source>
        <dbReference type="ARBA" id="ARBA00012523"/>
    </source>
</evidence>
<dbReference type="PANTHER" id="PTHR34848">
    <property type="match status" value="1"/>
</dbReference>
<protein>
    <recommendedName>
        <fullName evidence="17">Adenosylcobinamide kinase</fullName>
        <ecNumber evidence="9">2.7.1.156</ecNumber>
        <ecNumber evidence="10">2.7.7.62</ecNumber>
    </recommendedName>
    <alternativeName>
        <fullName evidence="18">Adenosylcobinamide-phosphate guanylyltransferase</fullName>
    </alternativeName>
</protein>
<dbReference type="NCBIfam" id="NF004469">
    <property type="entry name" value="PRK05800.1"/>
    <property type="match status" value="1"/>
</dbReference>
<evidence type="ECO:0000256" key="3">
    <source>
        <dbReference type="ARBA" id="ARBA00001522"/>
    </source>
</evidence>
<comment type="catalytic activity">
    <reaction evidence="2">
        <text>adenosylcob(III)inamide phosphate + GTP + H(+) = adenosylcob(III)inamide-GDP + diphosphate</text>
        <dbReference type="Rhea" id="RHEA:22712"/>
        <dbReference type="ChEBI" id="CHEBI:15378"/>
        <dbReference type="ChEBI" id="CHEBI:33019"/>
        <dbReference type="ChEBI" id="CHEBI:37565"/>
        <dbReference type="ChEBI" id="CHEBI:58502"/>
        <dbReference type="ChEBI" id="CHEBI:60487"/>
        <dbReference type="EC" id="2.7.7.62"/>
    </reaction>
</comment>
<keyword evidence="15" id="KW-0067">ATP-binding</keyword>
<dbReference type="SUPFAM" id="SSF52540">
    <property type="entry name" value="P-loop containing nucleoside triphosphate hydrolases"/>
    <property type="match status" value="1"/>
</dbReference>
<dbReference type="KEGG" id="gtt:GUITHDRAFT_100401"/>
<evidence type="ECO:0000256" key="18">
    <source>
        <dbReference type="ARBA" id="ARBA00030571"/>
    </source>
</evidence>
<comment type="pathway">
    <text evidence="6">Cofactor biosynthesis; adenosylcobalamin biosynthesis; adenosylcobalamin from cob(II)yrinate a,c-diamide: step 6/7.</text>
</comment>
<dbReference type="CDD" id="cd00544">
    <property type="entry name" value="CobU"/>
    <property type="match status" value="1"/>
</dbReference>
<dbReference type="eggNOG" id="ENOG502S9JZ">
    <property type="taxonomic scope" value="Eukaryota"/>
</dbReference>
<evidence type="ECO:0000256" key="15">
    <source>
        <dbReference type="ARBA" id="ARBA00022840"/>
    </source>
</evidence>
<dbReference type="EnsemblProtists" id="EKX54154">
    <property type="protein sequence ID" value="EKX54154"/>
    <property type="gene ID" value="GUITHDRAFT_100401"/>
</dbReference>
<dbReference type="EMBL" id="JH992968">
    <property type="protein sequence ID" value="EKX54154.1"/>
    <property type="molecule type" value="Genomic_DNA"/>
</dbReference>
<evidence type="ECO:0000256" key="13">
    <source>
        <dbReference type="ARBA" id="ARBA00022741"/>
    </source>
</evidence>
<dbReference type="Pfam" id="PF14251">
    <property type="entry name" value="PterinBD-DUF4346"/>
    <property type="match status" value="1"/>
</dbReference>
<evidence type="ECO:0000256" key="11">
    <source>
        <dbReference type="ARBA" id="ARBA00022573"/>
    </source>
</evidence>
<evidence type="ECO:0000256" key="16">
    <source>
        <dbReference type="ARBA" id="ARBA00023134"/>
    </source>
</evidence>
<dbReference type="Proteomes" id="UP000011087">
    <property type="component" value="Unassembled WGS sequence"/>
</dbReference>
<evidence type="ECO:0000256" key="2">
    <source>
        <dbReference type="ARBA" id="ARBA00000711"/>
    </source>
</evidence>
<reference evidence="20 22" key="1">
    <citation type="journal article" date="2012" name="Nature">
        <title>Algal genomes reveal evolutionary mosaicism and the fate of nucleomorphs.</title>
        <authorList>
            <consortium name="DOE Joint Genome Institute"/>
            <person name="Curtis B.A."/>
            <person name="Tanifuji G."/>
            <person name="Burki F."/>
            <person name="Gruber A."/>
            <person name="Irimia M."/>
            <person name="Maruyama S."/>
            <person name="Arias M.C."/>
            <person name="Ball S.G."/>
            <person name="Gile G.H."/>
            <person name="Hirakawa Y."/>
            <person name="Hopkins J.F."/>
            <person name="Kuo A."/>
            <person name="Rensing S.A."/>
            <person name="Schmutz J."/>
            <person name="Symeonidi A."/>
            <person name="Elias M."/>
            <person name="Eveleigh R.J."/>
            <person name="Herman E.K."/>
            <person name="Klute M.J."/>
            <person name="Nakayama T."/>
            <person name="Obornik M."/>
            <person name="Reyes-Prieto A."/>
            <person name="Armbrust E.V."/>
            <person name="Aves S.J."/>
            <person name="Beiko R.G."/>
            <person name="Coutinho P."/>
            <person name="Dacks J.B."/>
            <person name="Durnford D.G."/>
            <person name="Fast N.M."/>
            <person name="Green B.R."/>
            <person name="Grisdale C.J."/>
            <person name="Hempel F."/>
            <person name="Henrissat B."/>
            <person name="Hoppner M.P."/>
            <person name="Ishida K."/>
            <person name="Kim E."/>
            <person name="Koreny L."/>
            <person name="Kroth P.G."/>
            <person name="Liu Y."/>
            <person name="Malik S.B."/>
            <person name="Maier U.G."/>
            <person name="McRose D."/>
            <person name="Mock T."/>
            <person name="Neilson J.A."/>
            <person name="Onodera N.T."/>
            <person name="Poole A.M."/>
            <person name="Pritham E.J."/>
            <person name="Richards T.A."/>
            <person name="Rocap G."/>
            <person name="Roy S.W."/>
            <person name="Sarai C."/>
            <person name="Schaack S."/>
            <person name="Shirato S."/>
            <person name="Slamovits C.H."/>
            <person name="Spencer D.F."/>
            <person name="Suzuki S."/>
            <person name="Worden A.Z."/>
            <person name="Zauner S."/>
            <person name="Barry K."/>
            <person name="Bell C."/>
            <person name="Bharti A.K."/>
            <person name="Crow J.A."/>
            <person name="Grimwood J."/>
            <person name="Kramer R."/>
            <person name="Lindquist E."/>
            <person name="Lucas S."/>
            <person name="Salamov A."/>
            <person name="McFadden G.I."/>
            <person name="Lane C.E."/>
            <person name="Keeling P.J."/>
            <person name="Gray M.W."/>
            <person name="Grigoriev I.V."/>
            <person name="Archibald J.M."/>
        </authorList>
    </citation>
    <scope>NUCLEOTIDE SEQUENCE</scope>
    <source>
        <strain evidence="20 22">CCMP2712</strain>
    </source>
</reference>
<dbReference type="OMA" id="YSCITNE"/>
<keyword evidence="16" id="KW-0342">GTP-binding</keyword>
<comment type="similarity">
    <text evidence="8">Belongs to the CobU/CobP family.</text>
</comment>
<reference evidence="21" key="3">
    <citation type="submission" date="2015-06" db="UniProtKB">
        <authorList>
            <consortium name="EnsemblProtists"/>
        </authorList>
    </citation>
    <scope>IDENTIFICATION</scope>
</reference>
<sequence length="329" mass="37183">MASVVLVTGGARSGKSGYAQKFCEKICEQPVYVATAKVWDKEMKERISKHVADRGPNWKTIECNLNLSENAEQFSGKAVMVDCLTLWLTNFFLEEGAFSMPKTDDENVTVSSDTKASELALQKVKQEFDKLVSQWDVTFVFVTNEIGSGVHPEHTMSRAFVDCQGWLNQHVSARADRVVHMVAGQPHMIKQPRPVDVPCFLPLDAEMKIEQASLDQLLSTRRMQMEPEGYFLVSVDRNIHRICAEFYSCILDDQGRVCDLEGNVIPCDADRKVPPVKRFEGRTAKELAVMVFEKWPACPLKSLVHASYLGREFQKAELALIHGFKYEQD</sequence>
<comment type="subcellular location">
    <subcellularLocation>
        <location evidence="5">Plastid</location>
        <location evidence="5">Chloroplast</location>
    </subcellularLocation>
</comment>
<dbReference type="OrthoDB" id="2138860at2759"/>
<dbReference type="EC" id="2.7.1.156" evidence="9"/>
<dbReference type="GeneID" id="17310770"/>
<name>L1K0R9_GUITC</name>
<dbReference type="GO" id="GO:0009507">
    <property type="term" value="C:chloroplast"/>
    <property type="evidence" value="ECO:0007669"/>
    <property type="project" value="UniProtKB-SubCell"/>
</dbReference>
<reference evidence="22" key="2">
    <citation type="submission" date="2012-11" db="EMBL/GenBank/DDBJ databases">
        <authorList>
            <person name="Kuo A."/>
            <person name="Curtis B.A."/>
            <person name="Tanifuji G."/>
            <person name="Burki F."/>
            <person name="Gruber A."/>
            <person name="Irimia M."/>
            <person name="Maruyama S."/>
            <person name="Arias M.C."/>
            <person name="Ball S.G."/>
            <person name="Gile G.H."/>
            <person name="Hirakawa Y."/>
            <person name="Hopkins J.F."/>
            <person name="Rensing S.A."/>
            <person name="Schmutz J."/>
            <person name="Symeonidi A."/>
            <person name="Elias M."/>
            <person name="Eveleigh R.J."/>
            <person name="Herman E.K."/>
            <person name="Klute M.J."/>
            <person name="Nakayama T."/>
            <person name="Obornik M."/>
            <person name="Reyes-Prieto A."/>
            <person name="Armbrust E.V."/>
            <person name="Aves S.J."/>
            <person name="Beiko R.G."/>
            <person name="Coutinho P."/>
            <person name="Dacks J.B."/>
            <person name="Durnford D.G."/>
            <person name="Fast N.M."/>
            <person name="Green B.R."/>
            <person name="Grisdale C."/>
            <person name="Hempe F."/>
            <person name="Henrissat B."/>
            <person name="Hoppner M.P."/>
            <person name="Ishida K.-I."/>
            <person name="Kim E."/>
            <person name="Koreny L."/>
            <person name="Kroth P.G."/>
            <person name="Liu Y."/>
            <person name="Malik S.-B."/>
            <person name="Maier U.G."/>
            <person name="McRose D."/>
            <person name="Mock T."/>
            <person name="Neilson J.A."/>
            <person name="Onodera N.T."/>
            <person name="Poole A.M."/>
            <person name="Pritham E.J."/>
            <person name="Richards T.A."/>
            <person name="Rocap G."/>
            <person name="Roy S.W."/>
            <person name="Sarai C."/>
            <person name="Schaack S."/>
            <person name="Shirato S."/>
            <person name="Slamovits C.H."/>
            <person name="Spencer D.F."/>
            <person name="Suzuki S."/>
            <person name="Worden A.Z."/>
            <person name="Zauner S."/>
            <person name="Barry K."/>
            <person name="Bell C."/>
            <person name="Bharti A.K."/>
            <person name="Crow J.A."/>
            <person name="Grimwood J."/>
            <person name="Kramer R."/>
            <person name="Lindquist E."/>
            <person name="Lucas S."/>
            <person name="Salamov A."/>
            <person name="McFadden G.I."/>
            <person name="Lane C.E."/>
            <person name="Keeling P.J."/>
            <person name="Gray M.W."/>
            <person name="Grigoriev I.V."/>
            <person name="Archibald J.M."/>
        </authorList>
    </citation>
    <scope>NUCLEOTIDE SEQUENCE</scope>
    <source>
        <strain evidence="22">CCMP2712</strain>
    </source>
</reference>
<dbReference type="GO" id="GO:0008820">
    <property type="term" value="F:cobinamide phosphate guanylyltransferase activity"/>
    <property type="evidence" value="ECO:0007669"/>
    <property type="project" value="UniProtKB-EC"/>
</dbReference>
<evidence type="ECO:0000256" key="4">
    <source>
        <dbReference type="ARBA" id="ARBA00003889"/>
    </source>
</evidence>
<dbReference type="AlphaFoldDB" id="L1K0R9"/>
<evidence type="ECO:0000256" key="7">
    <source>
        <dbReference type="ARBA" id="ARBA00005159"/>
    </source>
</evidence>
<evidence type="ECO:0000256" key="5">
    <source>
        <dbReference type="ARBA" id="ARBA00004229"/>
    </source>
</evidence>
<keyword evidence="11" id="KW-0169">Cobalamin biosynthesis</keyword>
<comment type="function">
    <text evidence="4">Catalyzes ATP-dependent phosphorylation of adenosylcobinamide and addition of GMP to adenosylcobinamide phosphate.</text>
</comment>
<dbReference type="InterPro" id="IPR025595">
    <property type="entry name" value="PterinBD-DUF4346"/>
</dbReference>
<dbReference type="GO" id="GO:0043752">
    <property type="term" value="F:adenosylcobinamide kinase activity"/>
    <property type="evidence" value="ECO:0007669"/>
    <property type="project" value="UniProtKB-EC"/>
</dbReference>
<dbReference type="RefSeq" id="XP_005841134.1">
    <property type="nucleotide sequence ID" value="XM_005841077.1"/>
</dbReference>
<dbReference type="Gene3D" id="3.40.50.300">
    <property type="entry name" value="P-loop containing nucleotide triphosphate hydrolases"/>
    <property type="match status" value="1"/>
</dbReference>
<proteinExistence type="inferred from homology"/>
<evidence type="ECO:0000313" key="20">
    <source>
        <dbReference type="EMBL" id="EKX54154.1"/>
    </source>
</evidence>
<dbReference type="PANTHER" id="PTHR34848:SF1">
    <property type="entry name" value="BIFUNCTIONAL ADENOSYLCOBALAMIN BIOSYNTHESIS PROTEIN COBU"/>
    <property type="match status" value="1"/>
</dbReference>
<evidence type="ECO:0000256" key="1">
    <source>
        <dbReference type="ARBA" id="ARBA00000312"/>
    </source>
</evidence>
<feature type="domain" description="DUF4346" evidence="19">
    <location>
        <begin position="226"/>
        <end position="329"/>
    </location>
</feature>
<dbReference type="InterPro" id="IPR027417">
    <property type="entry name" value="P-loop_NTPase"/>
</dbReference>
<dbReference type="HOGENOM" id="CLU_845791_0_0_1"/>
<dbReference type="PaxDb" id="55529-EKX54154"/>
<evidence type="ECO:0000256" key="8">
    <source>
        <dbReference type="ARBA" id="ARBA00007490"/>
    </source>
</evidence>
<comment type="catalytic activity">
    <reaction evidence="1">
        <text>adenosylcob(III)inamide + ATP = adenosylcob(III)inamide phosphate + ADP + H(+)</text>
        <dbReference type="Rhea" id="RHEA:15769"/>
        <dbReference type="ChEBI" id="CHEBI:2480"/>
        <dbReference type="ChEBI" id="CHEBI:15378"/>
        <dbReference type="ChEBI" id="CHEBI:30616"/>
        <dbReference type="ChEBI" id="CHEBI:58502"/>
        <dbReference type="ChEBI" id="CHEBI:456216"/>
        <dbReference type="EC" id="2.7.1.156"/>
    </reaction>
</comment>
<dbReference type="GO" id="GO:0005525">
    <property type="term" value="F:GTP binding"/>
    <property type="evidence" value="ECO:0007669"/>
    <property type="project" value="UniProtKB-KW"/>
</dbReference>
<evidence type="ECO:0000256" key="17">
    <source>
        <dbReference type="ARBA" id="ARBA00029570"/>
    </source>
</evidence>
<organism evidence="20">
    <name type="scientific">Guillardia theta (strain CCMP2712)</name>
    <name type="common">Cryptophyte</name>
    <dbReference type="NCBI Taxonomy" id="905079"/>
    <lineage>
        <taxon>Eukaryota</taxon>
        <taxon>Cryptophyceae</taxon>
        <taxon>Pyrenomonadales</taxon>
        <taxon>Geminigeraceae</taxon>
        <taxon>Guillardia</taxon>
    </lineage>
</organism>
<evidence type="ECO:0000256" key="14">
    <source>
        <dbReference type="ARBA" id="ARBA00022777"/>
    </source>
</evidence>
<dbReference type="GO" id="GO:0005524">
    <property type="term" value="F:ATP binding"/>
    <property type="evidence" value="ECO:0007669"/>
    <property type="project" value="UniProtKB-KW"/>
</dbReference>
<evidence type="ECO:0000313" key="22">
    <source>
        <dbReference type="Proteomes" id="UP000011087"/>
    </source>
</evidence>
<dbReference type="EC" id="2.7.7.62" evidence="10"/>
<dbReference type="InterPro" id="IPR003203">
    <property type="entry name" value="CobU/CobP"/>
</dbReference>
<evidence type="ECO:0000256" key="6">
    <source>
        <dbReference type="ARBA" id="ARBA00004692"/>
    </source>
</evidence>
<evidence type="ECO:0000259" key="19">
    <source>
        <dbReference type="Pfam" id="PF14251"/>
    </source>
</evidence>
<comment type="pathway">
    <text evidence="7">Cofactor biosynthesis; adenosylcobalamin biosynthesis; adenosylcobalamin from cob(II)yrinate a,c-diamide: step 5/7.</text>
</comment>
<evidence type="ECO:0000313" key="21">
    <source>
        <dbReference type="EnsemblProtists" id="EKX54154"/>
    </source>
</evidence>
<comment type="catalytic activity">
    <reaction evidence="3">
        <text>adenosylcob(III)inamide + GTP = adenosylcob(III)inamide phosphate + GDP + H(+)</text>
        <dbReference type="Rhea" id="RHEA:15765"/>
        <dbReference type="ChEBI" id="CHEBI:2480"/>
        <dbReference type="ChEBI" id="CHEBI:15378"/>
        <dbReference type="ChEBI" id="CHEBI:37565"/>
        <dbReference type="ChEBI" id="CHEBI:58189"/>
        <dbReference type="ChEBI" id="CHEBI:58502"/>
        <dbReference type="EC" id="2.7.1.156"/>
    </reaction>
</comment>
<keyword evidence="12" id="KW-0808">Transferase</keyword>
<keyword evidence="14" id="KW-0418">Kinase</keyword>
<gene>
    <name evidence="20" type="ORF">GUITHDRAFT_100401</name>
</gene>
<keyword evidence="13" id="KW-0547">Nucleotide-binding</keyword>
<evidence type="ECO:0000256" key="12">
    <source>
        <dbReference type="ARBA" id="ARBA00022679"/>
    </source>
</evidence>
<accession>L1K0R9</accession>
<dbReference type="Pfam" id="PF02283">
    <property type="entry name" value="CobU"/>
    <property type="match status" value="1"/>
</dbReference>
<dbReference type="STRING" id="905079.L1K0R9"/>